<feature type="region of interest" description="Disordered" evidence="1">
    <location>
        <begin position="76"/>
        <end position="102"/>
    </location>
</feature>
<dbReference type="AlphaFoldDB" id="A0AAD4PCM4"/>
<keyword evidence="3" id="KW-1185">Reference proteome</keyword>
<feature type="compositionally biased region" description="Basic and acidic residues" evidence="1">
    <location>
        <begin position="86"/>
        <end position="96"/>
    </location>
</feature>
<reference evidence="2 3" key="1">
    <citation type="journal article" date="2021" name="Nat. Commun.">
        <title>Incipient diploidization of the medicinal plant Perilla within 10,000 years.</title>
        <authorList>
            <person name="Zhang Y."/>
            <person name="Shen Q."/>
            <person name="Leng L."/>
            <person name="Zhang D."/>
            <person name="Chen S."/>
            <person name="Shi Y."/>
            <person name="Ning Z."/>
            <person name="Chen S."/>
        </authorList>
    </citation>
    <scope>NUCLEOTIDE SEQUENCE [LARGE SCALE GENOMIC DNA]</scope>
    <source>
        <strain evidence="3">cv. PC099</strain>
    </source>
</reference>
<protein>
    <recommendedName>
        <fullName evidence="4">Diacylglycerol O-acyltransferase 3, cytosolic</fullName>
    </recommendedName>
</protein>
<evidence type="ECO:0000313" key="2">
    <source>
        <dbReference type="EMBL" id="KAH6833937.1"/>
    </source>
</evidence>
<evidence type="ECO:0000313" key="3">
    <source>
        <dbReference type="Proteomes" id="UP001190926"/>
    </source>
</evidence>
<dbReference type="Proteomes" id="UP001190926">
    <property type="component" value="Unassembled WGS sequence"/>
</dbReference>
<accession>A0AAD4PCM4</accession>
<evidence type="ECO:0000256" key="1">
    <source>
        <dbReference type="SAM" id="MobiDB-lite"/>
    </source>
</evidence>
<dbReference type="Gene3D" id="3.40.30.10">
    <property type="entry name" value="Glutaredoxin"/>
    <property type="match status" value="1"/>
</dbReference>
<dbReference type="EMBL" id="SDAM02000053">
    <property type="protein sequence ID" value="KAH6833937.1"/>
    <property type="molecule type" value="Genomic_DNA"/>
</dbReference>
<evidence type="ECO:0008006" key="4">
    <source>
        <dbReference type="Google" id="ProtNLM"/>
    </source>
</evidence>
<name>A0AAD4PCM4_PERFH</name>
<feature type="region of interest" description="Disordered" evidence="1">
    <location>
        <begin position="237"/>
        <end position="280"/>
    </location>
</feature>
<sequence>MDATAMALRQPLNFPTATYAAVASSSSKELRNSSGLVRLGRRRPKNGILASGFCDQGHVQYYKSSIGSSAETAAEAGRRMTVMSGKEVKSGKEKSPKKMKKKQLKLLKGLSRDLSTFSQMGFGLDSDGALLDQVKGNMITEATQLLLEQLQKVKAEEKELKRKMKEEKARLKAAARMQNGGNCEMSSSSSSESSDSECGEVVDMSSLKRQTASKIGLQQVIEETTSPHPTPIIPTITSSQTDGFDANPTTISPSFASPEKELTLQPPTSSSNVENADGSGQMSPSCFVAPTCSKKIEVCMGGKCKKSGAGALLEEFQRVVGIEGAVSGCKCMGKCRDAPNVKVVNAFDEVAGAAAATTTAAAANSLCIGVGLEDVNVIVASFLGEHHNQQLGFAAAS</sequence>
<dbReference type="SUPFAM" id="SSF52833">
    <property type="entry name" value="Thioredoxin-like"/>
    <property type="match status" value="1"/>
</dbReference>
<dbReference type="CDD" id="cd02980">
    <property type="entry name" value="TRX_Fd_family"/>
    <property type="match status" value="1"/>
</dbReference>
<comment type="caution">
    <text evidence="2">The sequence shown here is derived from an EMBL/GenBank/DDBJ whole genome shotgun (WGS) entry which is preliminary data.</text>
</comment>
<feature type="compositionally biased region" description="Polar residues" evidence="1">
    <location>
        <begin position="265"/>
        <end position="280"/>
    </location>
</feature>
<dbReference type="InterPro" id="IPR036249">
    <property type="entry name" value="Thioredoxin-like_sf"/>
</dbReference>
<gene>
    <name evidence="2" type="ORF">C2S53_004739</name>
</gene>
<proteinExistence type="predicted"/>
<organism evidence="2 3">
    <name type="scientific">Perilla frutescens var. hirtella</name>
    <name type="common">Perilla citriodora</name>
    <name type="synonym">Perilla setoyensis</name>
    <dbReference type="NCBI Taxonomy" id="608512"/>
    <lineage>
        <taxon>Eukaryota</taxon>
        <taxon>Viridiplantae</taxon>
        <taxon>Streptophyta</taxon>
        <taxon>Embryophyta</taxon>
        <taxon>Tracheophyta</taxon>
        <taxon>Spermatophyta</taxon>
        <taxon>Magnoliopsida</taxon>
        <taxon>eudicotyledons</taxon>
        <taxon>Gunneridae</taxon>
        <taxon>Pentapetalae</taxon>
        <taxon>asterids</taxon>
        <taxon>lamiids</taxon>
        <taxon>Lamiales</taxon>
        <taxon>Lamiaceae</taxon>
        <taxon>Nepetoideae</taxon>
        <taxon>Elsholtzieae</taxon>
        <taxon>Perilla</taxon>
    </lineage>
</organism>
<feature type="region of interest" description="Disordered" evidence="1">
    <location>
        <begin position="173"/>
        <end position="201"/>
    </location>
</feature>